<keyword evidence="4" id="KW-1185">Reference proteome</keyword>
<dbReference type="EMBL" id="JABFDB010000022">
    <property type="protein sequence ID" value="NYZ22903.1"/>
    <property type="molecule type" value="Genomic_DNA"/>
</dbReference>
<sequence>MENLTVLFSCFAILLLMMVWAALRWSRSGKARALIIALFALMLPAAYAAPATLLGRAKPVTLEWIGTHVQEAQVLSATLIENDAIYLTLMWREAPNLYQLPWDRRMAEQLQEAMKDAERNGTRPVMRLPFEKSWDDREPRFYAQPQPKMPDKPMPGGGVEFQHPGQAT</sequence>
<feature type="region of interest" description="Disordered" evidence="1">
    <location>
        <begin position="136"/>
        <end position="168"/>
    </location>
</feature>
<keyword evidence="2" id="KW-1133">Transmembrane helix</keyword>
<accession>A0ABX2TF58</accession>
<dbReference type="Proteomes" id="UP000584642">
    <property type="component" value="Unassembled WGS sequence"/>
</dbReference>
<reference evidence="3 4" key="1">
    <citation type="submission" date="2020-05" db="EMBL/GenBank/DDBJ databases">
        <title>Azospirillum oleiclasticum sp. nov, a nitrogen-fixing and heavy crude oil-emulsifying bacterium isolated from the crude oil of Yumen Oilfield.</title>
        <authorList>
            <person name="Wu D."/>
            <person name="Cai M."/>
            <person name="Zhang X."/>
        </authorList>
    </citation>
    <scope>NUCLEOTIDE SEQUENCE [LARGE SCALE GENOMIC DNA]</scope>
    <source>
        <strain evidence="3 4">ROY-1-1-2</strain>
    </source>
</reference>
<protein>
    <submittedName>
        <fullName evidence="3">Uncharacterized protein</fullName>
    </submittedName>
</protein>
<proteinExistence type="predicted"/>
<evidence type="ECO:0000313" key="3">
    <source>
        <dbReference type="EMBL" id="NYZ22903.1"/>
    </source>
</evidence>
<keyword evidence="2" id="KW-0472">Membrane</keyword>
<feature type="transmembrane region" description="Helical" evidence="2">
    <location>
        <begin position="31"/>
        <end position="49"/>
    </location>
</feature>
<name>A0ABX2TF58_9PROT</name>
<evidence type="ECO:0000313" key="4">
    <source>
        <dbReference type="Proteomes" id="UP000584642"/>
    </source>
</evidence>
<comment type="caution">
    <text evidence="3">The sequence shown here is derived from an EMBL/GenBank/DDBJ whole genome shotgun (WGS) entry which is preliminary data.</text>
</comment>
<organism evidence="3 4">
    <name type="scientific">Azospirillum oleiclasticum</name>
    <dbReference type="NCBI Taxonomy" id="2735135"/>
    <lineage>
        <taxon>Bacteria</taxon>
        <taxon>Pseudomonadati</taxon>
        <taxon>Pseudomonadota</taxon>
        <taxon>Alphaproteobacteria</taxon>
        <taxon>Rhodospirillales</taxon>
        <taxon>Azospirillaceae</taxon>
        <taxon>Azospirillum</taxon>
    </lineage>
</organism>
<evidence type="ECO:0000256" key="2">
    <source>
        <dbReference type="SAM" id="Phobius"/>
    </source>
</evidence>
<dbReference type="RefSeq" id="WP_180284681.1">
    <property type="nucleotide sequence ID" value="NZ_JABFDB010000022.1"/>
</dbReference>
<keyword evidence="2" id="KW-0812">Transmembrane</keyword>
<gene>
    <name evidence="3" type="ORF">HND93_24620</name>
</gene>
<evidence type="ECO:0000256" key="1">
    <source>
        <dbReference type="SAM" id="MobiDB-lite"/>
    </source>
</evidence>